<gene>
    <name evidence="4" type="ORF">DBW69_04465</name>
</gene>
<sequence length="190" mass="20775">MFVSIKAACSPFSPSLVLSLLAVLLLPSRGLAQNQADTATHFYVTAGAVLESSFEFAGQMNNLEEEGSGFYLGGGYSFNDKISLELGYTGANDYSNNAGQYSDVKIYELSGLTHIRLENPFSPYLRLGLYQASSDDSNTSENEDNGFLYGFGVDYTLSEGQYLRFDFTPGNVDGDELDRLMIGLTVDLQR</sequence>
<dbReference type="AlphaFoldDB" id="A0A368DYR3"/>
<accession>A0A368DYR3</accession>
<organism evidence="4 5">
    <name type="scientific">PS1 clade bacterium</name>
    <dbReference type="NCBI Taxonomy" id="2175152"/>
    <lineage>
        <taxon>Bacteria</taxon>
        <taxon>Pseudomonadati</taxon>
        <taxon>Pseudomonadota</taxon>
        <taxon>Alphaproteobacteria</taxon>
        <taxon>PS1 clade</taxon>
    </lineage>
</organism>
<feature type="domain" description="Outer membrane protein beta-barrel" evidence="3">
    <location>
        <begin position="21"/>
        <end position="186"/>
    </location>
</feature>
<protein>
    <submittedName>
        <fullName evidence="4">Porin family protein</fullName>
    </submittedName>
</protein>
<dbReference type="InterPro" id="IPR011250">
    <property type="entry name" value="OMP/PagP_B-barrel"/>
</dbReference>
<name>A0A368DYR3_9PROT</name>
<comment type="caution">
    <text evidence="4">The sequence shown here is derived from an EMBL/GenBank/DDBJ whole genome shotgun (WGS) entry which is preliminary data.</text>
</comment>
<evidence type="ECO:0000256" key="1">
    <source>
        <dbReference type="ARBA" id="ARBA00022729"/>
    </source>
</evidence>
<dbReference type="Gene3D" id="2.40.160.20">
    <property type="match status" value="1"/>
</dbReference>
<feature type="signal peptide" evidence="2">
    <location>
        <begin position="1"/>
        <end position="32"/>
    </location>
</feature>
<dbReference type="SUPFAM" id="SSF56925">
    <property type="entry name" value="OMPA-like"/>
    <property type="match status" value="1"/>
</dbReference>
<evidence type="ECO:0000313" key="4">
    <source>
        <dbReference type="EMBL" id="RCL76970.1"/>
    </source>
</evidence>
<evidence type="ECO:0000256" key="2">
    <source>
        <dbReference type="SAM" id="SignalP"/>
    </source>
</evidence>
<keyword evidence="1 2" id="KW-0732">Signal</keyword>
<feature type="chain" id="PRO_5016768605" evidence="2">
    <location>
        <begin position="33"/>
        <end position="190"/>
    </location>
</feature>
<evidence type="ECO:0000313" key="5">
    <source>
        <dbReference type="Proteomes" id="UP000252132"/>
    </source>
</evidence>
<dbReference type="InterPro" id="IPR027385">
    <property type="entry name" value="Beta-barrel_OMP"/>
</dbReference>
<evidence type="ECO:0000259" key="3">
    <source>
        <dbReference type="Pfam" id="PF13505"/>
    </source>
</evidence>
<dbReference type="Proteomes" id="UP000252132">
    <property type="component" value="Unassembled WGS sequence"/>
</dbReference>
<reference evidence="4 5" key="1">
    <citation type="journal article" date="2018" name="Microbiome">
        <title>Fine metagenomic profile of the Mediterranean stratified and mixed water columns revealed by assembly and recruitment.</title>
        <authorList>
            <person name="Haro-Moreno J.M."/>
            <person name="Lopez-Perez M."/>
            <person name="De La Torre J.R."/>
            <person name="Picazo A."/>
            <person name="Camacho A."/>
            <person name="Rodriguez-Valera F."/>
        </authorList>
    </citation>
    <scope>NUCLEOTIDE SEQUENCE [LARGE SCALE GENOMIC DNA]</scope>
    <source>
        <strain evidence="4">MED-G55</strain>
    </source>
</reference>
<dbReference type="EMBL" id="QOQF01000014">
    <property type="protein sequence ID" value="RCL76970.1"/>
    <property type="molecule type" value="Genomic_DNA"/>
</dbReference>
<proteinExistence type="predicted"/>
<dbReference type="Pfam" id="PF13505">
    <property type="entry name" value="OMP_b-brl"/>
    <property type="match status" value="1"/>
</dbReference>